<name>A0A8J3AAM6_9ACTN</name>
<evidence type="ECO:0000256" key="1">
    <source>
        <dbReference type="SAM" id="MobiDB-lite"/>
    </source>
</evidence>
<evidence type="ECO:0000313" key="3">
    <source>
        <dbReference type="EMBL" id="GGI06602.1"/>
    </source>
</evidence>
<feature type="compositionally biased region" description="Basic and acidic residues" evidence="1">
    <location>
        <begin position="206"/>
        <end position="232"/>
    </location>
</feature>
<feature type="domain" description="PRC-barrel" evidence="2">
    <location>
        <begin position="8"/>
        <end position="74"/>
    </location>
</feature>
<sequence length="232" mass="24401">MFGKQDLYQLIGVTAFDRDGTKLGSVDTVFVDRETEAPTFAAVTTGLFGTKSSFVPLADANFRDGELHVAYPRERVNDAPTIDADDTLDPEQEVELYRYYGIPVADTDETDDTDHGDADSGRVDAQAETGSGAYEGAATAGAAAGAGGGAGATAVEELDEGRAVGQPVDTDLPTGTDLISGQGFDPMFDGPLGTPNSRVRLRRVGRPVEHADDPRAARAEQDPEPAPERPDA</sequence>
<evidence type="ECO:0000313" key="4">
    <source>
        <dbReference type="Proteomes" id="UP000650511"/>
    </source>
</evidence>
<feature type="region of interest" description="Disordered" evidence="1">
    <location>
        <begin position="165"/>
        <end position="232"/>
    </location>
</feature>
<reference evidence="3" key="1">
    <citation type="journal article" date="2014" name="Int. J. Syst. Evol. Microbiol.">
        <title>Complete genome sequence of Corynebacterium casei LMG S-19264T (=DSM 44701T), isolated from a smear-ripened cheese.</title>
        <authorList>
            <consortium name="US DOE Joint Genome Institute (JGI-PGF)"/>
            <person name="Walter F."/>
            <person name="Albersmeier A."/>
            <person name="Kalinowski J."/>
            <person name="Ruckert C."/>
        </authorList>
    </citation>
    <scope>NUCLEOTIDE SEQUENCE</scope>
    <source>
        <strain evidence="3">CGMCC 1.14988</strain>
    </source>
</reference>
<accession>A0A8J3AAM6</accession>
<dbReference type="GO" id="GO:0019684">
    <property type="term" value="P:photosynthesis, light reaction"/>
    <property type="evidence" value="ECO:0007669"/>
    <property type="project" value="InterPro"/>
</dbReference>
<dbReference type="Proteomes" id="UP000650511">
    <property type="component" value="Unassembled WGS sequence"/>
</dbReference>
<dbReference type="Pfam" id="PF05239">
    <property type="entry name" value="PRC"/>
    <property type="match status" value="1"/>
</dbReference>
<comment type="caution">
    <text evidence="3">The sequence shown here is derived from an EMBL/GenBank/DDBJ whole genome shotgun (WGS) entry which is preliminary data.</text>
</comment>
<protein>
    <recommendedName>
        <fullName evidence="2">PRC-barrel domain-containing protein</fullName>
    </recommendedName>
</protein>
<dbReference type="Gene3D" id="3.90.50.10">
    <property type="entry name" value="Photosynthetic Reaction Center, subunit H, domain 2"/>
    <property type="match status" value="1"/>
</dbReference>
<dbReference type="SUPFAM" id="SSF50346">
    <property type="entry name" value="PRC-barrel domain"/>
    <property type="match status" value="1"/>
</dbReference>
<reference evidence="3" key="2">
    <citation type="submission" date="2020-09" db="EMBL/GenBank/DDBJ databases">
        <authorList>
            <person name="Sun Q."/>
            <person name="Zhou Y."/>
        </authorList>
    </citation>
    <scope>NUCLEOTIDE SEQUENCE</scope>
    <source>
        <strain evidence="3">CGMCC 1.14988</strain>
    </source>
</reference>
<dbReference type="EMBL" id="BMHA01000006">
    <property type="protein sequence ID" value="GGI06602.1"/>
    <property type="molecule type" value="Genomic_DNA"/>
</dbReference>
<dbReference type="InterPro" id="IPR011033">
    <property type="entry name" value="PRC_barrel-like_sf"/>
</dbReference>
<organism evidence="3 4">
    <name type="scientific">Egicoccus halophilus</name>
    <dbReference type="NCBI Taxonomy" id="1670830"/>
    <lineage>
        <taxon>Bacteria</taxon>
        <taxon>Bacillati</taxon>
        <taxon>Actinomycetota</taxon>
        <taxon>Nitriliruptoria</taxon>
        <taxon>Egicoccales</taxon>
        <taxon>Egicoccaceae</taxon>
        <taxon>Egicoccus</taxon>
    </lineage>
</organism>
<feature type="region of interest" description="Disordered" evidence="1">
    <location>
        <begin position="104"/>
        <end position="124"/>
    </location>
</feature>
<dbReference type="AlphaFoldDB" id="A0A8J3AAM6"/>
<gene>
    <name evidence="3" type="ORF">GCM10011354_19910</name>
</gene>
<dbReference type="RefSeq" id="WP_130650468.1">
    <property type="nucleotide sequence ID" value="NZ_BMHA01000006.1"/>
</dbReference>
<proteinExistence type="predicted"/>
<evidence type="ECO:0000259" key="2">
    <source>
        <dbReference type="Pfam" id="PF05239"/>
    </source>
</evidence>
<dbReference type="OrthoDB" id="3712018at2"/>
<dbReference type="GO" id="GO:0030077">
    <property type="term" value="C:plasma membrane light-harvesting complex"/>
    <property type="evidence" value="ECO:0007669"/>
    <property type="project" value="InterPro"/>
</dbReference>
<dbReference type="InterPro" id="IPR027275">
    <property type="entry name" value="PRC-brl_dom"/>
</dbReference>
<keyword evidence="4" id="KW-1185">Reference proteome</keyword>
<feature type="compositionally biased region" description="Basic and acidic residues" evidence="1">
    <location>
        <begin position="113"/>
        <end position="122"/>
    </location>
</feature>
<dbReference type="InterPro" id="IPR014747">
    <property type="entry name" value="Bac_photo_RC_H_C"/>
</dbReference>